<dbReference type="AlphaFoldDB" id="A0A1E7F818"/>
<dbReference type="OrthoDB" id="43534at2759"/>
<evidence type="ECO:0000313" key="1">
    <source>
        <dbReference type="EMBL" id="OEU14003.1"/>
    </source>
</evidence>
<keyword evidence="2" id="KW-1185">Reference proteome</keyword>
<dbReference type="EMBL" id="KV784361">
    <property type="protein sequence ID" value="OEU14003.1"/>
    <property type="molecule type" value="Genomic_DNA"/>
</dbReference>
<protein>
    <submittedName>
        <fullName evidence="1">Uncharacterized protein</fullName>
    </submittedName>
</protein>
<dbReference type="InParanoid" id="A0A1E7F818"/>
<reference evidence="1 2" key="1">
    <citation type="submission" date="2016-09" db="EMBL/GenBank/DDBJ databases">
        <title>Extensive genetic diversity and differential bi-allelic expression allows diatom success in the polar Southern Ocean.</title>
        <authorList>
            <consortium name="DOE Joint Genome Institute"/>
            <person name="Mock T."/>
            <person name="Otillar R.P."/>
            <person name="Strauss J."/>
            <person name="Dupont C."/>
            <person name="Frickenhaus S."/>
            <person name="Maumus F."/>
            <person name="Mcmullan M."/>
            <person name="Sanges R."/>
            <person name="Schmutz J."/>
            <person name="Toseland A."/>
            <person name="Valas R."/>
            <person name="Veluchamy A."/>
            <person name="Ward B.J."/>
            <person name="Allen A."/>
            <person name="Barry K."/>
            <person name="Falciatore A."/>
            <person name="Ferrante M."/>
            <person name="Fortunato A.E."/>
            <person name="Gloeckner G."/>
            <person name="Gruber A."/>
            <person name="Hipkin R."/>
            <person name="Janech M."/>
            <person name="Kroth P."/>
            <person name="Leese F."/>
            <person name="Lindquist E."/>
            <person name="Lyon B.R."/>
            <person name="Martin J."/>
            <person name="Mayer C."/>
            <person name="Parker M."/>
            <person name="Quesneville H."/>
            <person name="Raymond J."/>
            <person name="Uhlig C."/>
            <person name="Valentin K.U."/>
            <person name="Worden A.Z."/>
            <person name="Armbrust E.V."/>
            <person name="Bowler C."/>
            <person name="Green B."/>
            <person name="Moulton V."/>
            <person name="Van Oosterhout C."/>
            <person name="Grigoriev I."/>
        </authorList>
    </citation>
    <scope>NUCLEOTIDE SEQUENCE [LARGE SCALE GENOMIC DNA]</scope>
    <source>
        <strain evidence="1 2">CCMP1102</strain>
    </source>
</reference>
<organism evidence="1 2">
    <name type="scientific">Fragilariopsis cylindrus CCMP1102</name>
    <dbReference type="NCBI Taxonomy" id="635003"/>
    <lineage>
        <taxon>Eukaryota</taxon>
        <taxon>Sar</taxon>
        <taxon>Stramenopiles</taxon>
        <taxon>Ochrophyta</taxon>
        <taxon>Bacillariophyta</taxon>
        <taxon>Bacillariophyceae</taxon>
        <taxon>Bacillariophycidae</taxon>
        <taxon>Bacillariales</taxon>
        <taxon>Bacillariaceae</taxon>
        <taxon>Fragilariopsis</taxon>
    </lineage>
</organism>
<name>A0A1E7F818_9STRA</name>
<proteinExistence type="predicted"/>
<gene>
    <name evidence="1" type="ORF">FRACYDRAFT_242356</name>
</gene>
<evidence type="ECO:0000313" key="2">
    <source>
        <dbReference type="Proteomes" id="UP000095751"/>
    </source>
</evidence>
<dbReference type="KEGG" id="fcy:FRACYDRAFT_242356"/>
<dbReference type="Proteomes" id="UP000095751">
    <property type="component" value="Unassembled WGS sequence"/>
</dbReference>
<accession>A0A1E7F818</accession>
<sequence>MPEDDCEQYSVRRSRCHDVYGNRGEECLHEELTEKRCISMQRCPRQAIEYYELEYGEHVAIHHKEAHEIVSNDTKLRKECRQIAMDLALCLLINYYYKSEPHDCFLSRCATYVDSLRSQEIPTTFVLHVLMWMWMWMWNKQ</sequence>